<dbReference type="OrthoDB" id="5913609at2759"/>
<dbReference type="SUPFAM" id="SSF53187">
    <property type="entry name" value="Zn-dependent exopeptidases"/>
    <property type="match status" value="1"/>
</dbReference>
<keyword evidence="4 11" id="KW-0732">Signal</keyword>
<evidence type="ECO:0000256" key="6">
    <source>
        <dbReference type="ARBA" id="ARBA00022989"/>
    </source>
</evidence>
<keyword evidence="7 10" id="KW-0472">Membrane</keyword>
<feature type="transmembrane region" description="Helical" evidence="10">
    <location>
        <begin position="534"/>
        <end position="561"/>
    </location>
</feature>
<evidence type="ECO:0000256" key="7">
    <source>
        <dbReference type="ARBA" id="ARBA00023136"/>
    </source>
</evidence>
<keyword evidence="14" id="KW-1185">Reference proteome</keyword>
<evidence type="ECO:0000256" key="4">
    <source>
        <dbReference type="ARBA" id="ARBA00022729"/>
    </source>
</evidence>
<organism evidence="13 14">
    <name type="scientific">Triplophysa rosa</name>
    <name type="common">Cave loach</name>
    <dbReference type="NCBI Taxonomy" id="992332"/>
    <lineage>
        <taxon>Eukaryota</taxon>
        <taxon>Metazoa</taxon>
        <taxon>Chordata</taxon>
        <taxon>Craniata</taxon>
        <taxon>Vertebrata</taxon>
        <taxon>Euteleostomi</taxon>
        <taxon>Actinopterygii</taxon>
        <taxon>Neopterygii</taxon>
        <taxon>Teleostei</taxon>
        <taxon>Ostariophysi</taxon>
        <taxon>Cypriniformes</taxon>
        <taxon>Nemacheilidae</taxon>
        <taxon>Triplophysa</taxon>
    </lineage>
</organism>
<reference evidence="13" key="1">
    <citation type="submission" date="2021-02" db="EMBL/GenBank/DDBJ databases">
        <title>Comparative genomics reveals that relaxation of natural selection precedes convergent phenotypic evolution of cavefish.</title>
        <authorList>
            <person name="Peng Z."/>
        </authorList>
    </citation>
    <scope>NUCLEOTIDE SEQUENCE</scope>
    <source>
        <tissue evidence="13">Muscle</tissue>
    </source>
</reference>
<dbReference type="EMBL" id="JAFHDT010000025">
    <property type="protein sequence ID" value="KAI7790792.1"/>
    <property type="molecule type" value="Genomic_DNA"/>
</dbReference>
<feature type="signal peptide" evidence="11">
    <location>
        <begin position="1"/>
        <end position="35"/>
    </location>
</feature>
<proteinExistence type="inferred from homology"/>
<dbReference type="CDD" id="cd03882">
    <property type="entry name" value="M28_nicalin_like"/>
    <property type="match status" value="1"/>
</dbReference>
<name>A0A9W7T732_TRIRA</name>
<comment type="subcellular location">
    <subcellularLocation>
        <location evidence="1">Endoplasmic reticulum membrane</location>
        <topology evidence="1">Single-pass membrane protein</topology>
    </subcellularLocation>
</comment>
<comment type="similarity">
    <text evidence="2 9">Belongs to the nicastrin family.</text>
</comment>
<dbReference type="GO" id="GO:0005789">
    <property type="term" value="C:endoplasmic reticulum membrane"/>
    <property type="evidence" value="ECO:0007669"/>
    <property type="project" value="UniProtKB-SubCell"/>
</dbReference>
<dbReference type="PANTHER" id="PTHR31826">
    <property type="entry name" value="NICALIN"/>
    <property type="match status" value="1"/>
</dbReference>
<evidence type="ECO:0000256" key="3">
    <source>
        <dbReference type="ARBA" id="ARBA00022692"/>
    </source>
</evidence>
<dbReference type="FunFam" id="3.40.630.10:FF:000021">
    <property type="entry name" value="Nicalin"/>
    <property type="match status" value="1"/>
</dbReference>
<dbReference type="Proteomes" id="UP001059041">
    <property type="component" value="Linkage Group LG25"/>
</dbReference>
<dbReference type="InterPro" id="IPR016574">
    <property type="entry name" value="Nicalin"/>
</dbReference>
<accession>A0A9W7T732</accession>
<dbReference type="Gene3D" id="3.40.630.10">
    <property type="entry name" value="Zn peptidases"/>
    <property type="match status" value="1"/>
</dbReference>
<evidence type="ECO:0000256" key="8">
    <source>
        <dbReference type="ARBA" id="ARBA00023180"/>
    </source>
</evidence>
<dbReference type="AlphaFoldDB" id="A0A9W7T732"/>
<comment type="caution">
    <text evidence="13">The sequence shown here is derived from an EMBL/GenBank/DDBJ whole genome shotgun (WGS) entry which is preliminary data.</text>
</comment>
<evidence type="ECO:0000256" key="9">
    <source>
        <dbReference type="PIRNR" id="PIRNR011018"/>
    </source>
</evidence>
<feature type="domain" description="Peptidase M28" evidence="12">
    <location>
        <begin position="210"/>
        <end position="366"/>
    </location>
</feature>
<dbReference type="InterPro" id="IPR007484">
    <property type="entry name" value="Peptidase_M28"/>
</dbReference>
<dbReference type="Pfam" id="PF04389">
    <property type="entry name" value="Peptidase_M28"/>
    <property type="match status" value="1"/>
</dbReference>
<keyword evidence="5" id="KW-0256">Endoplasmic reticulum</keyword>
<feature type="chain" id="PRO_5040932004" description="Nicalin" evidence="11">
    <location>
        <begin position="36"/>
        <end position="572"/>
    </location>
</feature>
<protein>
    <recommendedName>
        <fullName evidence="9">Nicalin</fullName>
    </recommendedName>
</protein>
<keyword evidence="3 10" id="KW-0812">Transmembrane</keyword>
<evidence type="ECO:0000313" key="14">
    <source>
        <dbReference type="Proteomes" id="UP001059041"/>
    </source>
</evidence>
<keyword evidence="6 10" id="KW-1133">Transmembrane helix</keyword>
<evidence type="ECO:0000256" key="2">
    <source>
        <dbReference type="ARBA" id="ARBA00007717"/>
    </source>
</evidence>
<evidence type="ECO:0000259" key="12">
    <source>
        <dbReference type="Pfam" id="PF04389"/>
    </source>
</evidence>
<dbReference type="GO" id="GO:0009966">
    <property type="term" value="P:regulation of signal transduction"/>
    <property type="evidence" value="ECO:0007669"/>
    <property type="project" value="InterPro"/>
</dbReference>
<evidence type="ECO:0000313" key="13">
    <source>
        <dbReference type="EMBL" id="KAI7790792.1"/>
    </source>
</evidence>
<evidence type="ECO:0000256" key="11">
    <source>
        <dbReference type="SAM" id="SignalP"/>
    </source>
</evidence>
<evidence type="ECO:0000256" key="5">
    <source>
        <dbReference type="ARBA" id="ARBA00022824"/>
    </source>
</evidence>
<sequence length="572" mass="64260">MFEEASEVLENMLKCSFPLSLLLFLVLMCPLRADAAHEFSVYRMQQYDLQGQNYGSRNAILNSEARTVEADVLSRRCVMMRLVDFSYETYQKALRQSAGAVVIILPQNMSTMPQDIVQQFMELEPELLATETAVPVYFALEDEELLSIYHQTQISSSGQGSSSAAEVLLHTATANGFQMVTSGAQSKAVSDWAITSLEGRLTGSGGEELPSIVLVAHYDSFGVAPWLSYGADSNGSGVAVLLELARLFSRLYSYKRTHAGYNLLFFLSGGGKFNYQGTKRWLEDNLDHTDSSLLQDNVAFVLCLDTLGNSDNLHLHVSKPPKEGSPQYTLLTELETVIANQHPDLKFSMVHKKINLADDTLAWEHERFGIRRLPAFTLSHLDSHRSPERHSIMDMRSVSPSLEGTGEVTTGPHVDLKKLIRNTKAIAETLARVIYNLTEKGASGDLEIFTEQMQVQEEQLTSLVDWLTAQPRAAQLLDKDSSIVNTLEYYMNRYLKDVKRHLVKADKRDPEFVFYDQLKQTMNAYRVKPAVFDLLLALCIASYLGVLYLVIQNFGLLYGFLRRVTAPRVKQH</sequence>
<evidence type="ECO:0000256" key="1">
    <source>
        <dbReference type="ARBA" id="ARBA00004389"/>
    </source>
</evidence>
<gene>
    <name evidence="13" type="ORF">IRJ41_001441</name>
</gene>
<evidence type="ECO:0000256" key="10">
    <source>
        <dbReference type="SAM" id="Phobius"/>
    </source>
</evidence>
<comment type="function">
    <text evidence="9">May antagonize Nodal signaling and subsequent organization of axial structures during mesodermal patterning.</text>
</comment>
<keyword evidence="8" id="KW-0325">Glycoprotein</keyword>
<dbReference type="PIRSF" id="PIRSF011018">
    <property type="entry name" value="Nicalin"/>
    <property type="match status" value="1"/>
</dbReference>